<reference evidence="2 3" key="2">
    <citation type="journal article" date="2013" name="PLoS Genet.">
        <title>Comparative genome structure, secondary metabolite, and effector coding capacity across Cochliobolus pathogens.</title>
        <authorList>
            <person name="Condon B.J."/>
            <person name="Leng Y."/>
            <person name="Wu D."/>
            <person name="Bushley K.E."/>
            <person name="Ohm R.A."/>
            <person name="Otillar R."/>
            <person name="Martin J."/>
            <person name="Schackwitz W."/>
            <person name="Grimwood J."/>
            <person name="MohdZainudin N."/>
            <person name="Xue C."/>
            <person name="Wang R."/>
            <person name="Manning V.A."/>
            <person name="Dhillon B."/>
            <person name="Tu Z.J."/>
            <person name="Steffenson B.J."/>
            <person name="Salamov A."/>
            <person name="Sun H."/>
            <person name="Lowry S."/>
            <person name="LaButti K."/>
            <person name="Han J."/>
            <person name="Copeland A."/>
            <person name="Lindquist E."/>
            <person name="Barry K."/>
            <person name="Schmutz J."/>
            <person name="Baker S.E."/>
            <person name="Ciuffetti L.M."/>
            <person name="Grigoriev I.V."/>
            <person name="Zhong S."/>
            <person name="Turgeon B.G."/>
        </authorList>
    </citation>
    <scope>NUCLEOTIDE SEQUENCE [LARGE SCALE GENOMIC DNA]</scope>
    <source>
        <strain evidence="3">28A</strain>
    </source>
</reference>
<proteinExistence type="predicted"/>
<gene>
    <name evidence="2" type="ORF">SETTUDRAFT_162221</name>
</gene>
<protein>
    <submittedName>
        <fullName evidence="2">Uncharacterized protein</fullName>
    </submittedName>
</protein>
<evidence type="ECO:0000256" key="1">
    <source>
        <dbReference type="SAM" id="MobiDB-lite"/>
    </source>
</evidence>
<evidence type="ECO:0000313" key="2">
    <source>
        <dbReference type="EMBL" id="EOA91515.1"/>
    </source>
</evidence>
<evidence type="ECO:0000313" key="3">
    <source>
        <dbReference type="Proteomes" id="UP000016935"/>
    </source>
</evidence>
<feature type="region of interest" description="Disordered" evidence="1">
    <location>
        <begin position="1"/>
        <end position="25"/>
    </location>
</feature>
<name>R0J3H8_EXST2</name>
<dbReference type="GeneID" id="19398308"/>
<dbReference type="EMBL" id="KB908481">
    <property type="protein sequence ID" value="EOA91515.1"/>
    <property type="molecule type" value="Genomic_DNA"/>
</dbReference>
<keyword evidence="3" id="KW-1185">Reference proteome</keyword>
<accession>R0J3H8</accession>
<sequence length="60" mass="6752">MTGQTTSRKKTPTDFSTTRKKNTVPRAEITPSLHSCSMERNTYVALIEKTCHVARQLCVP</sequence>
<dbReference type="RefSeq" id="XP_008020697.1">
    <property type="nucleotide sequence ID" value="XM_008022506.1"/>
</dbReference>
<dbReference type="HOGENOM" id="CLU_2943275_0_0_1"/>
<organism evidence="2 3">
    <name type="scientific">Exserohilum turcicum (strain 28A)</name>
    <name type="common">Northern leaf blight fungus</name>
    <name type="synonym">Setosphaeria turcica</name>
    <dbReference type="NCBI Taxonomy" id="671987"/>
    <lineage>
        <taxon>Eukaryota</taxon>
        <taxon>Fungi</taxon>
        <taxon>Dikarya</taxon>
        <taxon>Ascomycota</taxon>
        <taxon>Pezizomycotina</taxon>
        <taxon>Dothideomycetes</taxon>
        <taxon>Pleosporomycetidae</taxon>
        <taxon>Pleosporales</taxon>
        <taxon>Pleosporineae</taxon>
        <taxon>Pleosporaceae</taxon>
        <taxon>Exserohilum</taxon>
    </lineage>
</organism>
<dbReference type="Proteomes" id="UP000016935">
    <property type="component" value="Unassembled WGS sequence"/>
</dbReference>
<reference evidence="2 3" key="1">
    <citation type="journal article" date="2012" name="PLoS Pathog.">
        <title>Diverse lifestyles and strategies of plant pathogenesis encoded in the genomes of eighteen Dothideomycetes fungi.</title>
        <authorList>
            <person name="Ohm R.A."/>
            <person name="Feau N."/>
            <person name="Henrissat B."/>
            <person name="Schoch C.L."/>
            <person name="Horwitz B.A."/>
            <person name="Barry K.W."/>
            <person name="Condon B.J."/>
            <person name="Copeland A.C."/>
            <person name="Dhillon B."/>
            <person name="Glaser F."/>
            <person name="Hesse C.N."/>
            <person name="Kosti I."/>
            <person name="LaButti K."/>
            <person name="Lindquist E.A."/>
            <person name="Lucas S."/>
            <person name="Salamov A.A."/>
            <person name="Bradshaw R.E."/>
            <person name="Ciuffetti L."/>
            <person name="Hamelin R.C."/>
            <person name="Kema G.H.J."/>
            <person name="Lawrence C."/>
            <person name="Scott J.A."/>
            <person name="Spatafora J.W."/>
            <person name="Turgeon B.G."/>
            <person name="de Wit P.J.G.M."/>
            <person name="Zhong S."/>
            <person name="Goodwin S.B."/>
            <person name="Grigoriev I.V."/>
        </authorList>
    </citation>
    <scope>NUCLEOTIDE SEQUENCE [LARGE SCALE GENOMIC DNA]</scope>
    <source>
        <strain evidence="3">28A</strain>
    </source>
</reference>
<dbReference type="AlphaFoldDB" id="R0J3H8"/>